<evidence type="ECO:0000313" key="3">
    <source>
        <dbReference type="Proteomes" id="UP000199058"/>
    </source>
</evidence>
<gene>
    <name evidence="2" type="ORF">SAMN05660443_1135</name>
</gene>
<sequence length="101" mass="10728">MLIDLLRSLLILVGAAFFLVGTLGLLRFPDAPTRIHALTKVDNLGLGLIVLGLLPGVASWPVVFKMILIWLLAIAAASLAGHLVVQAWAGSQNKETSSRDS</sequence>
<dbReference type="PANTHER" id="PTHR34703:SF1">
    <property type="entry name" value="ANTIPORTER SUBUNIT MNHG2-RELATED"/>
    <property type="match status" value="1"/>
</dbReference>
<dbReference type="InterPro" id="IPR005133">
    <property type="entry name" value="PhaG_MnhG_YufB"/>
</dbReference>
<keyword evidence="3" id="KW-1185">Reference proteome</keyword>
<dbReference type="STRING" id="1122252.SAMN05660443_1135"/>
<evidence type="ECO:0000313" key="2">
    <source>
        <dbReference type="EMBL" id="SFC01255.1"/>
    </source>
</evidence>
<feature type="transmembrane region" description="Helical" evidence="1">
    <location>
        <begin position="67"/>
        <end position="89"/>
    </location>
</feature>
<evidence type="ECO:0000256" key="1">
    <source>
        <dbReference type="SAM" id="Phobius"/>
    </source>
</evidence>
<feature type="transmembrane region" description="Helical" evidence="1">
    <location>
        <begin position="41"/>
        <end position="61"/>
    </location>
</feature>
<dbReference type="Pfam" id="PF03334">
    <property type="entry name" value="PhaG_MnhG_YufB"/>
    <property type="match status" value="1"/>
</dbReference>
<keyword evidence="1" id="KW-1133">Transmembrane helix</keyword>
<dbReference type="GO" id="GO:0015385">
    <property type="term" value="F:sodium:proton antiporter activity"/>
    <property type="evidence" value="ECO:0007669"/>
    <property type="project" value="TreeGrafter"/>
</dbReference>
<dbReference type="OrthoDB" id="9813804at2"/>
<keyword evidence="1" id="KW-0472">Membrane</keyword>
<dbReference type="EMBL" id="FOLH01000002">
    <property type="protein sequence ID" value="SFC01255.1"/>
    <property type="molecule type" value="Genomic_DNA"/>
</dbReference>
<name>A0A1I1FPJ2_9GAMM</name>
<protein>
    <submittedName>
        <fullName evidence="2">Multicomponent Na+:H+ antiporter subunit G</fullName>
    </submittedName>
</protein>
<organism evidence="2 3">
    <name type="scientific">Marinospirillum celere</name>
    <dbReference type="NCBI Taxonomy" id="1122252"/>
    <lineage>
        <taxon>Bacteria</taxon>
        <taxon>Pseudomonadati</taxon>
        <taxon>Pseudomonadota</taxon>
        <taxon>Gammaproteobacteria</taxon>
        <taxon>Oceanospirillales</taxon>
        <taxon>Oceanospirillaceae</taxon>
        <taxon>Marinospirillum</taxon>
    </lineage>
</organism>
<reference evidence="2 3" key="1">
    <citation type="submission" date="2016-10" db="EMBL/GenBank/DDBJ databases">
        <authorList>
            <person name="de Groot N.N."/>
        </authorList>
    </citation>
    <scope>NUCLEOTIDE SEQUENCE [LARGE SCALE GENOMIC DNA]</scope>
    <source>
        <strain evidence="2 3">DSM 18438</strain>
    </source>
</reference>
<dbReference type="RefSeq" id="WP_091961317.1">
    <property type="nucleotide sequence ID" value="NZ_FOLH01000002.1"/>
</dbReference>
<dbReference type="PANTHER" id="PTHR34703">
    <property type="entry name" value="ANTIPORTER SUBUNIT MNHG2-RELATED"/>
    <property type="match status" value="1"/>
</dbReference>
<accession>A0A1I1FPJ2</accession>
<proteinExistence type="predicted"/>
<dbReference type="Proteomes" id="UP000199058">
    <property type="component" value="Unassembled WGS sequence"/>
</dbReference>
<keyword evidence="1" id="KW-0812">Transmembrane</keyword>
<feature type="transmembrane region" description="Helical" evidence="1">
    <location>
        <begin position="6"/>
        <end position="29"/>
    </location>
</feature>
<dbReference type="AlphaFoldDB" id="A0A1I1FPJ2"/>